<dbReference type="EMBL" id="BSYR01000035">
    <property type="protein sequence ID" value="GMJ00895.1"/>
    <property type="molecule type" value="Genomic_DNA"/>
</dbReference>
<evidence type="ECO:0000313" key="2">
    <source>
        <dbReference type="EMBL" id="GMJ00895.1"/>
    </source>
</evidence>
<keyword evidence="3" id="KW-1185">Reference proteome</keyword>
<gene>
    <name evidence="2" type="ORF">HRI_003758700</name>
</gene>
<proteinExistence type="predicted"/>
<evidence type="ECO:0000313" key="3">
    <source>
        <dbReference type="Proteomes" id="UP001165190"/>
    </source>
</evidence>
<protein>
    <submittedName>
        <fullName evidence="2">Uncharacterized protein</fullName>
    </submittedName>
</protein>
<organism evidence="2 3">
    <name type="scientific">Hibiscus trionum</name>
    <name type="common">Flower of an hour</name>
    <dbReference type="NCBI Taxonomy" id="183268"/>
    <lineage>
        <taxon>Eukaryota</taxon>
        <taxon>Viridiplantae</taxon>
        <taxon>Streptophyta</taxon>
        <taxon>Embryophyta</taxon>
        <taxon>Tracheophyta</taxon>
        <taxon>Spermatophyta</taxon>
        <taxon>Magnoliopsida</taxon>
        <taxon>eudicotyledons</taxon>
        <taxon>Gunneridae</taxon>
        <taxon>Pentapetalae</taxon>
        <taxon>rosids</taxon>
        <taxon>malvids</taxon>
        <taxon>Malvales</taxon>
        <taxon>Malvaceae</taxon>
        <taxon>Malvoideae</taxon>
        <taxon>Hibiscus</taxon>
    </lineage>
</organism>
<comment type="caution">
    <text evidence="2">The sequence shown here is derived from an EMBL/GenBank/DDBJ whole genome shotgun (WGS) entry which is preliminary data.</text>
</comment>
<evidence type="ECO:0000256" key="1">
    <source>
        <dbReference type="SAM" id="MobiDB-lite"/>
    </source>
</evidence>
<feature type="region of interest" description="Disordered" evidence="1">
    <location>
        <begin position="1"/>
        <end position="41"/>
    </location>
</feature>
<dbReference type="Proteomes" id="UP001165190">
    <property type="component" value="Unassembled WGS sequence"/>
</dbReference>
<reference evidence="2" key="1">
    <citation type="submission" date="2023-05" db="EMBL/GenBank/DDBJ databases">
        <title>Genome and transcriptome analyses reveal genes involved in the formation of fine ridges on petal epidermal cells in Hibiscus trionum.</title>
        <authorList>
            <person name="Koshimizu S."/>
            <person name="Masuda S."/>
            <person name="Ishii T."/>
            <person name="Shirasu K."/>
            <person name="Hoshino A."/>
            <person name="Arita M."/>
        </authorList>
    </citation>
    <scope>NUCLEOTIDE SEQUENCE</scope>
    <source>
        <strain evidence="2">Hamamatsu line</strain>
    </source>
</reference>
<dbReference type="AlphaFoldDB" id="A0A9W7MIA0"/>
<accession>A0A9W7MIA0</accession>
<dbReference type="OrthoDB" id="975414at2759"/>
<name>A0A9W7MIA0_HIBTR</name>
<sequence length="70" mass="8117">MPELRKGVAKLAPPQQPEEAGKQTRQRNRGQKRGAEVAEVGKPRTRLAAKRKKGKTTLRWLWFRRERAIL</sequence>